<dbReference type="PROSITE" id="PS00133">
    <property type="entry name" value="CARBOXYPEPT_ZN_2"/>
    <property type="match status" value="1"/>
</dbReference>
<dbReference type="GO" id="GO:0006508">
    <property type="term" value="P:proteolysis"/>
    <property type="evidence" value="ECO:0007669"/>
    <property type="project" value="UniProtKB-KW"/>
</dbReference>
<dbReference type="EMBL" id="AK416886">
    <property type="protein sequence ID" value="BAN20101.1"/>
    <property type="molecule type" value="mRNA"/>
</dbReference>
<evidence type="ECO:0000256" key="1">
    <source>
        <dbReference type="ARBA" id="ARBA00001947"/>
    </source>
</evidence>
<proteinExistence type="evidence at transcript level"/>
<dbReference type="Pfam" id="PF02244">
    <property type="entry name" value="Propep_M14"/>
    <property type="match status" value="1"/>
</dbReference>
<dbReference type="SUPFAM" id="SSF54897">
    <property type="entry name" value="Protease propeptides/inhibitors"/>
    <property type="match status" value="1"/>
</dbReference>
<evidence type="ECO:0000256" key="4">
    <source>
        <dbReference type="ARBA" id="ARBA00022670"/>
    </source>
</evidence>
<keyword evidence="8" id="KW-0862">Zinc</keyword>
<sequence length="412" mass="46272">MPQYWRLALSALLLATSTSGEAPTDYAGAQVFRIATSLLPIPDFLQNLDVDVWAHNKNFTDVMVTTNKLQHMKHVLQEYGIPYEVMISNVQTMIEMESVLPLSDEHQHRAKGPGFSFDKYNRLNVIHDYLDTLANNYSDIVTVGIMGYSHEKRPLKYIKISSSNPNAKAFFIDGGIHAREWISPAATLYIVKELVENRHTLPAHMLDLDFYILPVLNPDGYEYTHTSNRLWRKNRSRAYMGCRGVDLNRNFGFKWGGKGTSGSSCSEIFRGKKPFSEPESQAVAEFISSYKNDIEVYLSLHSYSQLILLPYGYDRIYPDDFSDLKAVSDRAAAAMLQSGGESYTVGNTVDILYEAAGGSFDWAKAEAGIKYSLTFELRDTGRYGFLLPAKQILPTSKEVFEAVKVLASAVTS</sequence>
<dbReference type="InterPro" id="IPR036990">
    <property type="entry name" value="M14A-like_propep"/>
</dbReference>
<evidence type="ECO:0000256" key="10">
    <source>
        <dbReference type="ARBA" id="ARBA00023157"/>
    </source>
</evidence>
<comment type="similarity">
    <text evidence="2 11">Belongs to the peptidase M14 family.</text>
</comment>
<dbReference type="AlphaFoldDB" id="R4WML5"/>
<evidence type="ECO:0000256" key="3">
    <source>
        <dbReference type="ARBA" id="ARBA00022645"/>
    </source>
</evidence>
<reference evidence="14" key="1">
    <citation type="journal article" date="2013" name="PLoS ONE">
        <title>Gene expression in gut symbiotic organ of stinkbug affected by extracellular bacterial symbiont.</title>
        <authorList>
            <person name="Futahashi R."/>
            <person name="Tanaka K."/>
            <person name="Tanahashi M."/>
            <person name="Nikoh N."/>
            <person name="Kikuchi Y."/>
            <person name="Lee B.L."/>
            <person name="Fukatsu T."/>
        </authorList>
    </citation>
    <scope>NUCLEOTIDE SEQUENCE</scope>
    <source>
        <tissue evidence="14">Midgut</tissue>
    </source>
</reference>
<dbReference type="Pfam" id="PF00246">
    <property type="entry name" value="Peptidase_M14"/>
    <property type="match status" value="1"/>
</dbReference>
<evidence type="ECO:0000256" key="7">
    <source>
        <dbReference type="ARBA" id="ARBA00022801"/>
    </source>
</evidence>
<evidence type="ECO:0000256" key="2">
    <source>
        <dbReference type="ARBA" id="ARBA00005988"/>
    </source>
</evidence>
<name>R4WML5_RIPPE</name>
<keyword evidence="3 14" id="KW-0121">Carboxypeptidase</keyword>
<dbReference type="SUPFAM" id="SSF53187">
    <property type="entry name" value="Zn-dependent exopeptidases"/>
    <property type="match status" value="1"/>
</dbReference>
<evidence type="ECO:0000256" key="5">
    <source>
        <dbReference type="ARBA" id="ARBA00022723"/>
    </source>
</evidence>
<dbReference type="FunFam" id="3.40.630.10:FF:000001">
    <property type="entry name" value="Carboxypeptidase B"/>
    <property type="match status" value="1"/>
</dbReference>
<evidence type="ECO:0000256" key="8">
    <source>
        <dbReference type="ARBA" id="ARBA00022833"/>
    </source>
</evidence>
<dbReference type="GO" id="GO:0008270">
    <property type="term" value="F:zinc ion binding"/>
    <property type="evidence" value="ECO:0007669"/>
    <property type="project" value="InterPro"/>
</dbReference>
<dbReference type="GO" id="GO:0005615">
    <property type="term" value="C:extracellular space"/>
    <property type="evidence" value="ECO:0007669"/>
    <property type="project" value="TreeGrafter"/>
</dbReference>
<accession>R4WML5</accession>
<dbReference type="InterPro" id="IPR003146">
    <property type="entry name" value="M14A_act_pep"/>
</dbReference>
<protein>
    <submittedName>
        <fullName evidence="14">Zinc carboxypeptidase</fullName>
    </submittedName>
</protein>
<dbReference type="InterPro" id="IPR000834">
    <property type="entry name" value="Peptidase_M14"/>
</dbReference>
<dbReference type="PANTHER" id="PTHR11705">
    <property type="entry name" value="PROTEASE FAMILY M14 CARBOXYPEPTIDASE A,B"/>
    <property type="match status" value="1"/>
</dbReference>
<keyword evidence="4" id="KW-0645">Protease</keyword>
<organism evidence="14">
    <name type="scientific">Riptortus pedestris</name>
    <name type="common">Bean bug</name>
    <dbReference type="NCBI Taxonomy" id="329032"/>
    <lineage>
        <taxon>Eukaryota</taxon>
        <taxon>Metazoa</taxon>
        <taxon>Ecdysozoa</taxon>
        <taxon>Arthropoda</taxon>
        <taxon>Hexapoda</taxon>
        <taxon>Insecta</taxon>
        <taxon>Pterygota</taxon>
        <taxon>Neoptera</taxon>
        <taxon>Paraneoptera</taxon>
        <taxon>Hemiptera</taxon>
        <taxon>Heteroptera</taxon>
        <taxon>Panheteroptera</taxon>
        <taxon>Pentatomomorpha</taxon>
        <taxon>Coreoidea</taxon>
        <taxon>Alydidae</taxon>
        <taxon>Riptortus</taxon>
    </lineage>
</organism>
<dbReference type="PROSITE" id="PS00132">
    <property type="entry name" value="CARBOXYPEPT_ZN_1"/>
    <property type="match status" value="1"/>
</dbReference>
<keyword evidence="5" id="KW-0479">Metal-binding</keyword>
<keyword evidence="7" id="KW-0378">Hydrolase</keyword>
<evidence type="ECO:0000259" key="13">
    <source>
        <dbReference type="PROSITE" id="PS52035"/>
    </source>
</evidence>
<keyword evidence="10" id="KW-1015">Disulfide bond</keyword>
<dbReference type="PANTHER" id="PTHR11705:SF91">
    <property type="entry name" value="FI01817P-RELATED"/>
    <property type="match status" value="1"/>
</dbReference>
<dbReference type="CDD" id="cd03860">
    <property type="entry name" value="M14_CP_A-B_like"/>
    <property type="match status" value="1"/>
</dbReference>
<dbReference type="Gene3D" id="3.40.630.10">
    <property type="entry name" value="Zn peptidases"/>
    <property type="match status" value="1"/>
</dbReference>
<evidence type="ECO:0000256" key="12">
    <source>
        <dbReference type="SAM" id="SignalP"/>
    </source>
</evidence>
<comment type="cofactor">
    <cofactor evidence="1">
        <name>Zn(2+)</name>
        <dbReference type="ChEBI" id="CHEBI:29105"/>
    </cofactor>
</comment>
<dbReference type="InterPro" id="IPR057246">
    <property type="entry name" value="CARBOXYPEPT_ZN_1"/>
</dbReference>
<dbReference type="PROSITE" id="PS52035">
    <property type="entry name" value="PEPTIDASE_M14"/>
    <property type="match status" value="1"/>
</dbReference>
<feature type="domain" description="Peptidase M14" evidence="13">
    <location>
        <begin position="119"/>
        <end position="410"/>
    </location>
</feature>
<dbReference type="InterPro" id="IPR057247">
    <property type="entry name" value="CARBOXYPEPT_ZN_2"/>
</dbReference>
<evidence type="ECO:0000313" key="14">
    <source>
        <dbReference type="EMBL" id="BAN20101.1"/>
    </source>
</evidence>
<evidence type="ECO:0000256" key="6">
    <source>
        <dbReference type="ARBA" id="ARBA00022729"/>
    </source>
</evidence>
<dbReference type="MEROPS" id="M14.A18"/>
<feature type="chain" id="PRO_5004372599" evidence="12">
    <location>
        <begin position="21"/>
        <end position="412"/>
    </location>
</feature>
<keyword evidence="9" id="KW-0482">Metalloprotease</keyword>
<dbReference type="PRINTS" id="PR00765">
    <property type="entry name" value="CRBOXYPTASEA"/>
</dbReference>
<dbReference type="Gene3D" id="3.30.70.340">
    <property type="entry name" value="Metallocarboxypeptidase-like"/>
    <property type="match status" value="1"/>
</dbReference>
<feature type="signal peptide" evidence="12">
    <location>
        <begin position="1"/>
        <end position="20"/>
    </location>
</feature>
<feature type="active site" description="Proton donor/acceptor" evidence="11">
    <location>
        <position position="376"/>
    </location>
</feature>
<dbReference type="SMART" id="SM00631">
    <property type="entry name" value="Zn_pept"/>
    <property type="match status" value="1"/>
</dbReference>
<keyword evidence="6 12" id="KW-0732">Signal</keyword>
<evidence type="ECO:0000256" key="9">
    <source>
        <dbReference type="ARBA" id="ARBA00023049"/>
    </source>
</evidence>
<evidence type="ECO:0000256" key="11">
    <source>
        <dbReference type="PROSITE-ProRule" id="PRU01379"/>
    </source>
</evidence>
<dbReference type="GO" id="GO:0004181">
    <property type="term" value="F:metallocarboxypeptidase activity"/>
    <property type="evidence" value="ECO:0007669"/>
    <property type="project" value="InterPro"/>
</dbReference>